<dbReference type="AlphaFoldDB" id="A0A916Y8U3"/>
<evidence type="ECO:0000313" key="2">
    <source>
        <dbReference type="Proteomes" id="UP000625735"/>
    </source>
</evidence>
<accession>A0A916Y8U3</accession>
<organism evidence="1 2">
    <name type="scientific">Flavobacterium orientale</name>
    <dbReference type="NCBI Taxonomy" id="1756020"/>
    <lineage>
        <taxon>Bacteria</taxon>
        <taxon>Pseudomonadati</taxon>
        <taxon>Bacteroidota</taxon>
        <taxon>Flavobacteriia</taxon>
        <taxon>Flavobacteriales</taxon>
        <taxon>Flavobacteriaceae</taxon>
        <taxon>Flavobacterium</taxon>
    </lineage>
</organism>
<comment type="caution">
    <text evidence="1">The sequence shown here is derived from an EMBL/GenBank/DDBJ whole genome shotgun (WGS) entry which is preliminary data.</text>
</comment>
<protein>
    <submittedName>
        <fullName evidence="1">Uncharacterized protein</fullName>
    </submittedName>
</protein>
<gene>
    <name evidence="1" type="ORF">GCM10011343_26190</name>
</gene>
<proteinExistence type="predicted"/>
<evidence type="ECO:0000313" key="1">
    <source>
        <dbReference type="EMBL" id="GGD35094.1"/>
    </source>
</evidence>
<dbReference type="Proteomes" id="UP000625735">
    <property type="component" value="Unassembled WGS sequence"/>
</dbReference>
<keyword evidence="2" id="KW-1185">Reference proteome</keyword>
<dbReference type="EMBL" id="BMFG01000012">
    <property type="protein sequence ID" value="GGD35094.1"/>
    <property type="molecule type" value="Genomic_DNA"/>
</dbReference>
<reference evidence="1" key="1">
    <citation type="journal article" date="2014" name="Int. J. Syst. Evol. Microbiol.">
        <title>Complete genome sequence of Corynebacterium casei LMG S-19264T (=DSM 44701T), isolated from a smear-ripened cheese.</title>
        <authorList>
            <consortium name="US DOE Joint Genome Institute (JGI-PGF)"/>
            <person name="Walter F."/>
            <person name="Albersmeier A."/>
            <person name="Kalinowski J."/>
            <person name="Ruckert C."/>
        </authorList>
    </citation>
    <scope>NUCLEOTIDE SEQUENCE</scope>
    <source>
        <strain evidence="1">CGMCC 1.12506</strain>
    </source>
</reference>
<sequence length="70" mass="8093">MNNDADLSLVFSISEEEETNKKLNVKEFIKTNKEVFTLKEEQQASKKIISENNIQHDEVLDEIFSPPPEV</sequence>
<name>A0A916Y8U3_9FLAO</name>
<reference evidence="1" key="2">
    <citation type="submission" date="2020-09" db="EMBL/GenBank/DDBJ databases">
        <authorList>
            <person name="Sun Q."/>
            <person name="Zhou Y."/>
        </authorList>
    </citation>
    <scope>NUCLEOTIDE SEQUENCE</scope>
    <source>
        <strain evidence="1">CGMCC 1.12506</strain>
    </source>
</reference>